<dbReference type="HOGENOM" id="CLU_3066013_0_0_6"/>
<gene>
    <name evidence="1" type="ordered locus">STM14_4938</name>
</gene>
<name>A0A0F6B9U3_SALT1</name>
<dbReference type="KEGG" id="seo:STM14_4938"/>
<dbReference type="AlphaFoldDB" id="A0A0F6B9U3"/>
<keyword evidence="2" id="KW-1185">Reference proteome</keyword>
<protein>
    <submittedName>
        <fullName evidence="1">Uncharacterized protein</fullName>
    </submittedName>
</protein>
<accession>A0A0F6B9U3</accession>
<evidence type="ECO:0000313" key="1">
    <source>
        <dbReference type="EMBL" id="ACY91295.1"/>
    </source>
</evidence>
<evidence type="ECO:0000313" key="2">
    <source>
        <dbReference type="Proteomes" id="UP000002695"/>
    </source>
</evidence>
<reference evidence="1 2" key="1">
    <citation type="journal article" date="2010" name="J. Bacteriol.">
        <title>Short-term signatures of evolutionary change in the Salmonella enterica serovar typhimurium 14028 genome.</title>
        <authorList>
            <person name="Jarvik T."/>
            <person name="Smillie C."/>
            <person name="Groisman E.A."/>
            <person name="Ochman H."/>
        </authorList>
    </citation>
    <scope>NUCLEOTIDE SEQUENCE [LARGE SCALE GENOMIC DNA]</scope>
    <source>
        <strain evidence="2">14028s / SGSC 2262</strain>
    </source>
</reference>
<organism evidence="1 2">
    <name type="scientific">Salmonella typhimurium (strain 14028s / SGSC 2262)</name>
    <dbReference type="NCBI Taxonomy" id="588858"/>
    <lineage>
        <taxon>Bacteria</taxon>
        <taxon>Pseudomonadati</taxon>
        <taxon>Pseudomonadota</taxon>
        <taxon>Gammaproteobacteria</taxon>
        <taxon>Enterobacterales</taxon>
        <taxon>Enterobacteriaceae</taxon>
        <taxon>Salmonella</taxon>
    </lineage>
</organism>
<dbReference type="EMBL" id="CP001363">
    <property type="protein sequence ID" value="ACY91295.1"/>
    <property type="molecule type" value="Genomic_DNA"/>
</dbReference>
<proteinExistence type="predicted"/>
<dbReference type="Proteomes" id="UP000002695">
    <property type="component" value="Chromosome"/>
</dbReference>
<sequence>MRISSSSSVKCVSTSFDFPRREWCVIKKSISGQNGLIPGYGIPDDGASLTRPG</sequence>